<dbReference type="Pfam" id="PF01037">
    <property type="entry name" value="AsnC_trans_reg"/>
    <property type="match status" value="1"/>
</dbReference>
<sequence>MARVLDHLDKSILEVLNRNSRLSLSEIGKQVGISGPAVGERIKTLINTQVINSFGVNLNLRALGYSIEALVRIKPLSGQLRKVEKLISEGPRFMFCDRVTGEDCYIARLALRDIAELDDVMLPLHDCAETNTSIVKSSVIKPRIPPINIKGQAE</sequence>
<dbReference type="InterPro" id="IPR036388">
    <property type="entry name" value="WH-like_DNA-bd_sf"/>
</dbReference>
<dbReference type="InterPro" id="IPR019888">
    <property type="entry name" value="Tscrpt_reg_AsnC-like"/>
</dbReference>
<evidence type="ECO:0000313" key="6">
    <source>
        <dbReference type="Proteomes" id="UP001218788"/>
    </source>
</evidence>
<organism evidence="5 6">
    <name type="scientific">Alteromonas gilva</name>
    <dbReference type="NCBI Taxonomy" id="2987522"/>
    <lineage>
        <taxon>Bacteria</taxon>
        <taxon>Pseudomonadati</taxon>
        <taxon>Pseudomonadota</taxon>
        <taxon>Gammaproteobacteria</taxon>
        <taxon>Alteromonadales</taxon>
        <taxon>Alteromonadaceae</taxon>
        <taxon>Alteromonas/Salinimonas group</taxon>
        <taxon>Alteromonas</taxon>
    </lineage>
</organism>
<dbReference type="EMBL" id="JAQQXP010000001">
    <property type="protein sequence ID" value="MDC8829797.1"/>
    <property type="molecule type" value="Genomic_DNA"/>
</dbReference>
<protein>
    <submittedName>
        <fullName evidence="5">Lrp/AsnC family transcriptional regulator</fullName>
    </submittedName>
</protein>
<keyword evidence="3" id="KW-0804">Transcription</keyword>
<dbReference type="SUPFAM" id="SSF54909">
    <property type="entry name" value="Dimeric alpha+beta barrel"/>
    <property type="match status" value="1"/>
</dbReference>
<dbReference type="InterPro" id="IPR011008">
    <property type="entry name" value="Dimeric_a/b-barrel"/>
</dbReference>
<proteinExistence type="predicted"/>
<dbReference type="Proteomes" id="UP001218788">
    <property type="component" value="Unassembled WGS sequence"/>
</dbReference>
<evidence type="ECO:0000256" key="1">
    <source>
        <dbReference type="ARBA" id="ARBA00023015"/>
    </source>
</evidence>
<dbReference type="PANTHER" id="PTHR30154:SF51">
    <property type="entry name" value="ASNC-FAMILY TRANSCRIPTIONAL REGULATORY PROTEIN"/>
    <property type="match status" value="1"/>
</dbReference>
<keyword evidence="6" id="KW-1185">Reference proteome</keyword>
<dbReference type="InterPro" id="IPR019887">
    <property type="entry name" value="Tscrpt_reg_AsnC/Lrp_C"/>
</dbReference>
<dbReference type="InterPro" id="IPR000485">
    <property type="entry name" value="AsnC-type_HTH_dom"/>
</dbReference>
<dbReference type="PROSITE" id="PS50956">
    <property type="entry name" value="HTH_ASNC_2"/>
    <property type="match status" value="1"/>
</dbReference>
<dbReference type="PRINTS" id="PR00033">
    <property type="entry name" value="HTHASNC"/>
</dbReference>
<evidence type="ECO:0000256" key="3">
    <source>
        <dbReference type="ARBA" id="ARBA00023163"/>
    </source>
</evidence>
<dbReference type="PANTHER" id="PTHR30154">
    <property type="entry name" value="LEUCINE-RESPONSIVE REGULATORY PROTEIN"/>
    <property type="match status" value="1"/>
</dbReference>
<name>A0ABT5KYE9_9ALTE</name>
<dbReference type="Gene3D" id="3.30.70.920">
    <property type="match status" value="1"/>
</dbReference>
<comment type="caution">
    <text evidence="5">The sequence shown here is derived from an EMBL/GenBank/DDBJ whole genome shotgun (WGS) entry which is preliminary data.</text>
</comment>
<feature type="domain" description="HTH asnC-type" evidence="4">
    <location>
        <begin position="5"/>
        <end position="66"/>
    </location>
</feature>
<evidence type="ECO:0000256" key="2">
    <source>
        <dbReference type="ARBA" id="ARBA00023125"/>
    </source>
</evidence>
<dbReference type="SUPFAM" id="SSF46785">
    <property type="entry name" value="Winged helix' DNA-binding domain"/>
    <property type="match status" value="1"/>
</dbReference>
<evidence type="ECO:0000313" key="5">
    <source>
        <dbReference type="EMBL" id="MDC8829797.1"/>
    </source>
</evidence>
<accession>A0ABT5KYE9</accession>
<dbReference type="SMART" id="SM00344">
    <property type="entry name" value="HTH_ASNC"/>
    <property type="match status" value="1"/>
</dbReference>
<dbReference type="RefSeq" id="WP_273638374.1">
    <property type="nucleotide sequence ID" value="NZ_JAQQXP010000001.1"/>
</dbReference>
<gene>
    <name evidence="5" type="ORF">OIK42_03370</name>
</gene>
<dbReference type="InterPro" id="IPR036390">
    <property type="entry name" value="WH_DNA-bd_sf"/>
</dbReference>
<reference evidence="5 6" key="1">
    <citation type="submission" date="2022-10" db="EMBL/GenBank/DDBJ databases">
        <title>Alteromonas sp. chi3 Genome sequencing.</title>
        <authorList>
            <person name="Park S."/>
        </authorList>
    </citation>
    <scope>NUCLEOTIDE SEQUENCE [LARGE SCALE GENOMIC DNA]</scope>
    <source>
        <strain evidence="6">chi3</strain>
    </source>
</reference>
<keyword evidence="2" id="KW-0238">DNA-binding</keyword>
<dbReference type="Pfam" id="PF13404">
    <property type="entry name" value="HTH_AsnC-type"/>
    <property type="match status" value="1"/>
</dbReference>
<keyword evidence="1" id="KW-0805">Transcription regulation</keyword>
<dbReference type="Gene3D" id="1.10.10.10">
    <property type="entry name" value="Winged helix-like DNA-binding domain superfamily/Winged helix DNA-binding domain"/>
    <property type="match status" value="1"/>
</dbReference>
<evidence type="ECO:0000259" key="4">
    <source>
        <dbReference type="PROSITE" id="PS50956"/>
    </source>
</evidence>